<accession>A0ABU4YLI8</accession>
<sequence>MRKVLRASQVLTLSLLPVLAVVSQGLAEDILNLNQNQTGFSLPGVSLPQGQDEVHASDGTTCRSAVSGSGAYLDLGVIRGNNSNNQANSDIATYGRVVIPIGRTPKRVDCSRLYELEVERLQLELKLLKMGLGTDGQTTGSTTNTAATAATASAAPAARSATSAGWANEGWSIRGTTGNEKKKKRK</sequence>
<protein>
    <recommendedName>
        <fullName evidence="4">Secreted protein</fullName>
    </recommendedName>
</protein>
<evidence type="ECO:0000313" key="2">
    <source>
        <dbReference type="EMBL" id="MDX8487840.1"/>
    </source>
</evidence>
<evidence type="ECO:0008006" key="4">
    <source>
        <dbReference type="Google" id="ProtNLM"/>
    </source>
</evidence>
<keyword evidence="3" id="KW-1185">Reference proteome</keyword>
<organism evidence="2 3">
    <name type="scientific">Mesorhizobium humile</name>
    <dbReference type="NCBI Taxonomy" id="3072313"/>
    <lineage>
        <taxon>Bacteria</taxon>
        <taxon>Pseudomonadati</taxon>
        <taxon>Pseudomonadota</taxon>
        <taxon>Alphaproteobacteria</taxon>
        <taxon>Hyphomicrobiales</taxon>
        <taxon>Phyllobacteriaceae</taxon>
        <taxon>Mesorhizobium</taxon>
    </lineage>
</organism>
<proteinExistence type="predicted"/>
<dbReference type="RefSeq" id="WP_320296875.1">
    <property type="nucleotide sequence ID" value="NZ_JAVIIU010000008.1"/>
</dbReference>
<name>A0ABU4YLI8_9HYPH</name>
<dbReference type="EMBL" id="JAVIIV010000015">
    <property type="protein sequence ID" value="MDX8487840.1"/>
    <property type="molecule type" value="Genomic_DNA"/>
</dbReference>
<comment type="caution">
    <text evidence="2">The sequence shown here is derived from an EMBL/GenBank/DDBJ whole genome shotgun (WGS) entry which is preliminary data.</text>
</comment>
<feature type="compositionally biased region" description="Low complexity" evidence="1">
    <location>
        <begin position="135"/>
        <end position="167"/>
    </location>
</feature>
<evidence type="ECO:0000256" key="1">
    <source>
        <dbReference type="SAM" id="MobiDB-lite"/>
    </source>
</evidence>
<gene>
    <name evidence="2" type="ORF">RFM52_21920</name>
</gene>
<reference evidence="2 3" key="1">
    <citation type="submission" date="2023-08" db="EMBL/GenBank/DDBJ databases">
        <title>Implementing the SeqCode for naming new Mesorhizobium species isolated from Vachellia karroo root nodules.</title>
        <authorList>
            <person name="Van Lill M."/>
        </authorList>
    </citation>
    <scope>NUCLEOTIDE SEQUENCE [LARGE SCALE GENOMIC DNA]</scope>
    <source>
        <strain evidence="2 3">VK2B</strain>
    </source>
</reference>
<feature type="region of interest" description="Disordered" evidence="1">
    <location>
        <begin position="133"/>
        <end position="186"/>
    </location>
</feature>
<dbReference type="Proteomes" id="UP001280156">
    <property type="component" value="Unassembled WGS sequence"/>
</dbReference>
<evidence type="ECO:0000313" key="3">
    <source>
        <dbReference type="Proteomes" id="UP001280156"/>
    </source>
</evidence>